<dbReference type="Proteomes" id="UP001054837">
    <property type="component" value="Unassembled WGS sequence"/>
</dbReference>
<gene>
    <name evidence="1" type="ORF">CDAR_51711</name>
</gene>
<dbReference type="AlphaFoldDB" id="A0AAV4V6U5"/>
<feature type="non-terminal residue" evidence="1">
    <location>
        <position position="1"/>
    </location>
</feature>
<organism evidence="1 2">
    <name type="scientific">Caerostris darwini</name>
    <dbReference type="NCBI Taxonomy" id="1538125"/>
    <lineage>
        <taxon>Eukaryota</taxon>
        <taxon>Metazoa</taxon>
        <taxon>Ecdysozoa</taxon>
        <taxon>Arthropoda</taxon>
        <taxon>Chelicerata</taxon>
        <taxon>Arachnida</taxon>
        <taxon>Araneae</taxon>
        <taxon>Araneomorphae</taxon>
        <taxon>Entelegynae</taxon>
        <taxon>Araneoidea</taxon>
        <taxon>Araneidae</taxon>
        <taxon>Caerostris</taxon>
    </lineage>
</organism>
<evidence type="ECO:0000313" key="1">
    <source>
        <dbReference type="EMBL" id="GIY65831.1"/>
    </source>
</evidence>
<keyword evidence="2" id="KW-1185">Reference proteome</keyword>
<evidence type="ECO:0000313" key="2">
    <source>
        <dbReference type="Proteomes" id="UP001054837"/>
    </source>
</evidence>
<comment type="caution">
    <text evidence="1">The sequence shown here is derived from an EMBL/GenBank/DDBJ whole genome shotgun (WGS) entry which is preliminary data.</text>
</comment>
<name>A0AAV4V6U5_9ARAC</name>
<dbReference type="EMBL" id="BPLQ01012480">
    <property type="protein sequence ID" value="GIY65831.1"/>
    <property type="molecule type" value="Genomic_DNA"/>
</dbReference>
<sequence length="75" mass="8176">RRDSIVPCGTQCRGESIFPVAVTAEGCGSPTHAPLRLRNPGYRLIGRIAKRSPLNDPCRPALSPTPFAFWDTIVD</sequence>
<accession>A0AAV4V6U5</accession>
<proteinExistence type="predicted"/>
<reference evidence="1 2" key="1">
    <citation type="submission" date="2021-06" db="EMBL/GenBank/DDBJ databases">
        <title>Caerostris darwini draft genome.</title>
        <authorList>
            <person name="Kono N."/>
            <person name="Arakawa K."/>
        </authorList>
    </citation>
    <scope>NUCLEOTIDE SEQUENCE [LARGE SCALE GENOMIC DNA]</scope>
</reference>
<protein>
    <submittedName>
        <fullName evidence="1">Uncharacterized protein</fullName>
    </submittedName>
</protein>